<keyword evidence="3" id="KW-1185">Reference proteome</keyword>
<accession>A0A918JDT7</accession>
<dbReference type="PANTHER" id="PTHR22603">
    <property type="entry name" value="CHOLINE/ETHANOALAMINE KINASE"/>
    <property type="match status" value="1"/>
</dbReference>
<proteinExistence type="predicted"/>
<dbReference type="CDD" id="cd05151">
    <property type="entry name" value="ChoK-like"/>
    <property type="match status" value="1"/>
</dbReference>
<dbReference type="InterPro" id="IPR002575">
    <property type="entry name" value="Aminoglycoside_PTrfase"/>
</dbReference>
<evidence type="ECO:0000313" key="2">
    <source>
        <dbReference type="EMBL" id="GGW74145.1"/>
    </source>
</evidence>
<dbReference type="Proteomes" id="UP000631300">
    <property type="component" value="Unassembled WGS sequence"/>
</dbReference>
<comment type="caution">
    <text evidence="2">The sequence shown here is derived from an EMBL/GenBank/DDBJ whole genome shotgun (WGS) entry which is preliminary data.</text>
</comment>
<dbReference type="PANTHER" id="PTHR22603:SF66">
    <property type="entry name" value="ETHANOLAMINE KINASE"/>
    <property type="match status" value="1"/>
</dbReference>
<reference evidence="2" key="2">
    <citation type="submission" date="2020-09" db="EMBL/GenBank/DDBJ databases">
        <authorList>
            <person name="Sun Q."/>
            <person name="Kim S."/>
        </authorList>
    </citation>
    <scope>NUCLEOTIDE SEQUENCE</scope>
    <source>
        <strain evidence="2">KCTC 22164</strain>
    </source>
</reference>
<evidence type="ECO:0000259" key="1">
    <source>
        <dbReference type="Pfam" id="PF01636"/>
    </source>
</evidence>
<name>A0A918JDT7_9ALTE</name>
<dbReference type="InterPro" id="IPR011009">
    <property type="entry name" value="Kinase-like_dom_sf"/>
</dbReference>
<protein>
    <recommendedName>
        <fullName evidence="1">Aminoglycoside phosphotransferase domain-containing protein</fullName>
    </recommendedName>
</protein>
<dbReference type="GO" id="GO:0006646">
    <property type="term" value="P:phosphatidylethanolamine biosynthetic process"/>
    <property type="evidence" value="ECO:0007669"/>
    <property type="project" value="TreeGrafter"/>
</dbReference>
<dbReference type="Gene3D" id="3.30.200.20">
    <property type="entry name" value="Phosphorylase Kinase, domain 1"/>
    <property type="match status" value="1"/>
</dbReference>
<dbReference type="Pfam" id="PF01636">
    <property type="entry name" value="APH"/>
    <property type="match status" value="1"/>
</dbReference>
<reference evidence="2" key="1">
    <citation type="journal article" date="2014" name="Int. J. Syst. Evol. Microbiol.">
        <title>Complete genome sequence of Corynebacterium casei LMG S-19264T (=DSM 44701T), isolated from a smear-ripened cheese.</title>
        <authorList>
            <consortium name="US DOE Joint Genome Institute (JGI-PGF)"/>
            <person name="Walter F."/>
            <person name="Albersmeier A."/>
            <person name="Kalinowski J."/>
            <person name="Ruckert C."/>
        </authorList>
    </citation>
    <scope>NUCLEOTIDE SEQUENCE</scope>
    <source>
        <strain evidence="2">KCTC 22164</strain>
    </source>
</reference>
<dbReference type="AlphaFoldDB" id="A0A918JDT7"/>
<feature type="domain" description="Aminoglycoside phosphotransferase" evidence="1">
    <location>
        <begin position="25"/>
        <end position="223"/>
    </location>
</feature>
<evidence type="ECO:0000313" key="3">
    <source>
        <dbReference type="Proteomes" id="UP000631300"/>
    </source>
</evidence>
<dbReference type="RefSeq" id="WP_189403266.1">
    <property type="nucleotide sequence ID" value="NZ_BMXP01000001.1"/>
</dbReference>
<organism evidence="2 3">
    <name type="scientific">Alteromonas halophila</name>
    <dbReference type="NCBI Taxonomy" id="516698"/>
    <lineage>
        <taxon>Bacteria</taxon>
        <taxon>Pseudomonadati</taxon>
        <taxon>Pseudomonadota</taxon>
        <taxon>Gammaproteobacteria</taxon>
        <taxon>Alteromonadales</taxon>
        <taxon>Alteromonadaceae</taxon>
        <taxon>Alteromonas/Salinimonas group</taxon>
        <taxon>Alteromonas</taxon>
    </lineage>
</organism>
<sequence length="265" mass="30021">MDQHSVIEQLRETLSLSNKAQVETRASGDVNRVFRITDKSRAYAVKWVGDDTFTGIDRFHQYVLQGQLAQRGLAPEPVWLSDDERLWVENWVETGRQALTTDRTEILARVLADIHSQPITARPLALSGRWDHYIQAADLLGNEAVMTRCQALRPLLLASEQNVDDLVLCHNDLSYGHIVDQKAHVVVDWEYSAMGNRYFDIASCAMINDLSDLQCQRLCQHYAQQTGIDVQTVATQVEQQWDVVAFTNRLWQAALDATTTLTGTH</sequence>
<dbReference type="EMBL" id="BMXP01000001">
    <property type="protein sequence ID" value="GGW74145.1"/>
    <property type="molecule type" value="Genomic_DNA"/>
</dbReference>
<dbReference type="GO" id="GO:0005737">
    <property type="term" value="C:cytoplasm"/>
    <property type="evidence" value="ECO:0007669"/>
    <property type="project" value="TreeGrafter"/>
</dbReference>
<dbReference type="GO" id="GO:0004305">
    <property type="term" value="F:ethanolamine kinase activity"/>
    <property type="evidence" value="ECO:0007669"/>
    <property type="project" value="TreeGrafter"/>
</dbReference>
<dbReference type="Gene3D" id="3.90.1200.10">
    <property type="match status" value="1"/>
</dbReference>
<dbReference type="SUPFAM" id="SSF56112">
    <property type="entry name" value="Protein kinase-like (PK-like)"/>
    <property type="match status" value="1"/>
</dbReference>
<gene>
    <name evidence="2" type="ORF">GCM10007391_02420</name>
</gene>